<dbReference type="PROSITE" id="PS50096">
    <property type="entry name" value="IQ"/>
    <property type="match status" value="1"/>
</dbReference>
<proteinExistence type="predicted"/>
<sequence>MGDVAGAACVSDSEAEESEAVIWKPDWQETPLKEQLSVVNISREHEKGIKERREIATQRFRSFRKRTAVQKNPYKLDRIRHKQLLRGFELPKELADRTKDGKQDDWKDLEGSSSQDAEWKEDIGPPRVPEVEDSNFNVHQTQESWNSSEDDSAVYYRGRHVNLQTGFRGILPRMMWKRALKDNEKSAPTRLNRPKREGKGVAKRKVNNNGSILANPSAGDSFFIADDQVDGESEIMRENLYRDEHDSEYMQSIGNYLEDKFGDLYAFDDLSDDEKLPEEEADMIFTPEHLQPASMQQHVPQSGVPSFSPEVSDSDLKIIEERKSSRKGADDIIDAMLTARRHGSQPPVSRKQTAPPSHNSRRAFAAKVHTKAKRSKTNVNGVLSRGDTRSRKSAGSIKTRSLRRSHLKANYENSFRLSTKVQSHVDNMGQEGNAANAGLKKNAQGMESVKSYVFSSTKVKQPIFDTAVEEEGNRFAIIKKTGKNDRDTTTEANFVDNTEASSKVQFPLMSLVCGNKPAGPQTIDFTLSGKPYRISTYDTNLASTLEVVFNHIVEKGASDLEIYSMNNLIVPLLGQLNVPGLWVVVDNFHQLFRSKANLLRNRVKPVHFYQIAACQVMLNEIRCYSSTSKLLSADITNKILDHTVSFFKLISKSDLSDLNDSLLEKSYALMASLIKGMVKGPELWERIRSLSFPSKVALIILRQFPHEETCWQIAEIGTSYVEANDWLQFIYYSISYCSWNIDGALIQKFYNFFKSRKFQNFPEENSFETKLGIVGTPTWSRSPKTVFNVFIDLVEACPLSPVQMERITPIGQIISLTSRSLLANRINLLLVLAGHADSSFEQKFEDLCHPYIEASDPKVLGLEEAYGLILTGFCCLLQTNARKTFITKARIASLAVQQVVKYRGLSVFRTLSEFLKQIYSVAPFLEKSMPFVLKSLYPALMFMIKVKEKVELVPLLKFFGKHLHLLDVTWVMTHLHQGFSDLADDDDHLFQFYFVITKLLASKKAITWWSVLNYNNVLSASKKHYVRFCTLVVEHCDEYSFLQIRHKLLQTVVDSLFEPVDYALTKFLKALSRRDNEFEVHSNLSYLAGNVEVATGALNAFKKVKDHSFIESLVTKLKEELLTRPISKPLVMELTKILNREYVDILKSNPAFLYLKSQFNISDTETEKSIFREVLSSQKGELERAIFLEDELLKIASQGLSLSQFLEKLESSMGADIYLNEYLFFYQLIEINASTEEESRTEIQWFVLSTLVRFVNKHLEKAHNQINSADFAALYQLHSYICSTHRSSHAESFKGFYEGEFYYEISLFLIRNLFISSGFIEYETLTAKCRSFLGNSAPSAHRLSTGTSAYPVRKLLQKYGPSIHPNFQKTSEFPNLHEATRRCFTTLSALLS</sequence>
<dbReference type="EMBL" id="LN736363">
    <property type="protein sequence ID" value="CEP61773.1"/>
    <property type="molecule type" value="Genomic_DNA"/>
</dbReference>
<feature type="region of interest" description="Disordered" evidence="1">
    <location>
        <begin position="96"/>
        <end position="131"/>
    </location>
</feature>
<dbReference type="PANTHER" id="PTHR28122">
    <property type="entry name" value="E3 UBIQUITIN-PROTEIN LIGASE SUBSTRATE RECEPTOR MMS22"/>
    <property type="match status" value="1"/>
</dbReference>
<organism evidence="2 3">
    <name type="scientific">Lachancea lanzarotensis</name>
    <dbReference type="NCBI Taxonomy" id="1245769"/>
    <lineage>
        <taxon>Eukaryota</taxon>
        <taxon>Fungi</taxon>
        <taxon>Dikarya</taxon>
        <taxon>Ascomycota</taxon>
        <taxon>Saccharomycotina</taxon>
        <taxon>Saccharomycetes</taxon>
        <taxon>Saccharomycetales</taxon>
        <taxon>Saccharomycetaceae</taxon>
        <taxon>Lachancea</taxon>
    </lineage>
</organism>
<protein>
    <submittedName>
        <fullName evidence="2">LALA0S04e00320g1_1</fullName>
    </submittedName>
</protein>
<dbReference type="RefSeq" id="XP_022628005.1">
    <property type="nucleotide sequence ID" value="XM_022772551.1"/>
</dbReference>
<reference evidence="2 3" key="1">
    <citation type="submission" date="2014-12" db="EMBL/GenBank/DDBJ databases">
        <authorList>
            <person name="Neuveglise Cecile"/>
        </authorList>
    </citation>
    <scope>NUCLEOTIDE SEQUENCE [LARGE SCALE GENOMIC DNA]</scope>
    <source>
        <strain evidence="2 3">CBS 12615</strain>
    </source>
</reference>
<dbReference type="PANTHER" id="PTHR28122:SF1">
    <property type="entry name" value="E3 UBIQUITIN-PROTEIN LIGASE SUBSTRATE RECEPTOR MMS22"/>
    <property type="match status" value="1"/>
</dbReference>
<evidence type="ECO:0000256" key="1">
    <source>
        <dbReference type="SAM" id="MobiDB-lite"/>
    </source>
</evidence>
<dbReference type="GO" id="GO:0031297">
    <property type="term" value="P:replication fork processing"/>
    <property type="evidence" value="ECO:0007669"/>
    <property type="project" value="InterPro"/>
</dbReference>
<dbReference type="InterPro" id="IPR019021">
    <property type="entry name" value="Mms22"/>
</dbReference>
<gene>
    <name evidence="2" type="ORF">LALA0_S04e00320g</name>
</gene>
<name>A0A0C7N578_9SACH</name>
<dbReference type="Pfam" id="PF09462">
    <property type="entry name" value="Mus7"/>
    <property type="match status" value="1"/>
</dbReference>
<dbReference type="GO" id="GO:0005634">
    <property type="term" value="C:nucleus"/>
    <property type="evidence" value="ECO:0007669"/>
    <property type="project" value="InterPro"/>
</dbReference>
<feature type="region of interest" description="Disordered" evidence="1">
    <location>
        <begin position="183"/>
        <end position="213"/>
    </location>
</feature>
<dbReference type="GO" id="GO:0000724">
    <property type="term" value="P:double-strand break repair via homologous recombination"/>
    <property type="evidence" value="ECO:0007669"/>
    <property type="project" value="TreeGrafter"/>
</dbReference>
<dbReference type="STRING" id="1245769.A0A0C7N578"/>
<dbReference type="GeneID" id="34685213"/>
<evidence type="ECO:0000313" key="2">
    <source>
        <dbReference type="EMBL" id="CEP61773.1"/>
    </source>
</evidence>
<dbReference type="GO" id="GO:0035361">
    <property type="term" value="C:Cul8-RING ubiquitin ligase complex"/>
    <property type="evidence" value="ECO:0007669"/>
    <property type="project" value="TreeGrafter"/>
</dbReference>
<feature type="region of interest" description="Disordered" evidence="1">
    <location>
        <begin position="338"/>
        <end position="405"/>
    </location>
</feature>
<dbReference type="OrthoDB" id="4068315at2759"/>
<dbReference type="HOGENOM" id="CLU_251473_0_0_1"/>
<accession>A0A0C7N578</accession>
<keyword evidence="3" id="KW-1185">Reference proteome</keyword>
<dbReference type="Proteomes" id="UP000054304">
    <property type="component" value="Unassembled WGS sequence"/>
</dbReference>
<feature type="compositionally biased region" description="Polar residues" evidence="1">
    <location>
        <begin position="346"/>
        <end position="358"/>
    </location>
</feature>
<feature type="compositionally biased region" description="Basic and acidic residues" evidence="1">
    <location>
        <begin position="96"/>
        <end position="110"/>
    </location>
</feature>
<evidence type="ECO:0000313" key="3">
    <source>
        <dbReference type="Proteomes" id="UP000054304"/>
    </source>
</evidence>